<evidence type="ECO:0000256" key="1">
    <source>
        <dbReference type="ARBA" id="ARBA00023235"/>
    </source>
</evidence>
<dbReference type="Proteomes" id="UP000077469">
    <property type="component" value="Chromosome"/>
</dbReference>
<accession>A0A0X1KRQ8</accession>
<dbReference type="Gene3D" id="2.60.120.10">
    <property type="entry name" value="Jelly Rolls"/>
    <property type="match status" value="1"/>
</dbReference>
<dbReference type="AlphaFoldDB" id="A0A0X1KRQ8"/>
<dbReference type="PANTHER" id="PTHR39193:SF1">
    <property type="entry name" value="5-DEOXY-GLUCURONATE ISOMERASE"/>
    <property type="match status" value="1"/>
</dbReference>
<evidence type="ECO:0000313" key="2">
    <source>
        <dbReference type="EMBL" id="AJC73864.1"/>
    </source>
</evidence>
<dbReference type="InterPro" id="IPR011051">
    <property type="entry name" value="RmlC_Cupin_sf"/>
</dbReference>
<sequence length="155" mass="17921">MNSGKWGISNYSRVFHQIAVDEKHPAVKLMVGETFTPSGNWSTYPPHRHERHNPPEEVFLEEIYYYRVDHPKGWGLARHYSDDGAIDFAGVIKDDTLHLIPKGYHTVVAAPGFTVYYLWFLAGEERVQIPYVDPEMRFIDQATKMIKNIEDNLSV</sequence>
<dbReference type="KEGG" id="phy:AJ81_06300"/>
<dbReference type="SUPFAM" id="SSF51182">
    <property type="entry name" value="RmlC-like cupins"/>
    <property type="match status" value="1"/>
</dbReference>
<reference evidence="2 3" key="1">
    <citation type="submission" date="2014-01" db="EMBL/GenBank/DDBJ databases">
        <title>Genome sequencing of Thermotog hypogea.</title>
        <authorList>
            <person name="Zhang X."/>
            <person name="Alvare G."/>
            <person name="Fristensky B."/>
            <person name="Chen L."/>
            <person name="Suen T."/>
            <person name="Chen Q."/>
            <person name="Ma K."/>
        </authorList>
    </citation>
    <scope>NUCLEOTIDE SEQUENCE [LARGE SCALE GENOMIC DNA]</scope>
    <source>
        <strain evidence="2 3">DSM 11164</strain>
    </source>
</reference>
<protein>
    <submittedName>
        <fullName evidence="2">Myo-inositol catabolism protein LolB</fullName>
    </submittedName>
</protein>
<dbReference type="GO" id="GO:0019310">
    <property type="term" value="P:inositol catabolic process"/>
    <property type="evidence" value="ECO:0007669"/>
    <property type="project" value="InterPro"/>
</dbReference>
<dbReference type="GO" id="GO:0008880">
    <property type="term" value="F:glucuronate isomerase activity"/>
    <property type="evidence" value="ECO:0007669"/>
    <property type="project" value="InterPro"/>
</dbReference>
<dbReference type="PaxDb" id="1123384-AJ81_06300"/>
<name>A0A0X1KRQ8_9THEM</name>
<keyword evidence="1" id="KW-0413">Isomerase</keyword>
<dbReference type="PANTHER" id="PTHR39193">
    <property type="entry name" value="5-DEOXY-GLUCURONATE ISOMERASE"/>
    <property type="match status" value="1"/>
</dbReference>
<dbReference type="InterPro" id="IPR014710">
    <property type="entry name" value="RmlC-like_jellyroll"/>
</dbReference>
<dbReference type="Pfam" id="PF04962">
    <property type="entry name" value="KduI"/>
    <property type="match status" value="1"/>
</dbReference>
<dbReference type="InterPro" id="IPR024203">
    <property type="entry name" value="Deoxy-glucuronate_isom_IolB"/>
</dbReference>
<gene>
    <name evidence="2" type="ORF">AJ81_06300</name>
</gene>
<proteinExistence type="predicted"/>
<dbReference type="InterPro" id="IPR021120">
    <property type="entry name" value="KduI/IolB_isomerase"/>
</dbReference>
<dbReference type="PATRIC" id="fig|1123384.7.peg.1270"/>
<evidence type="ECO:0000313" key="3">
    <source>
        <dbReference type="Proteomes" id="UP000077469"/>
    </source>
</evidence>
<dbReference type="EMBL" id="CP007141">
    <property type="protein sequence ID" value="AJC73864.1"/>
    <property type="molecule type" value="Genomic_DNA"/>
</dbReference>
<keyword evidence="3" id="KW-1185">Reference proteome</keyword>
<dbReference type="STRING" id="1123384.AJ81_06300"/>
<organism evidence="2 3">
    <name type="scientific">Pseudothermotoga hypogea DSM 11164 = NBRC 106472</name>
    <dbReference type="NCBI Taxonomy" id="1123384"/>
    <lineage>
        <taxon>Bacteria</taxon>
        <taxon>Thermotogati</taxon>
        <taxon>Thermotogota</taxon>
        <taxon>Thermotogae</taxon>
        <taxon>Thermotogales</taxon>
        <taxon>Thermotogaceae</taxon>
        <taxon>Pseudothermotoga</taxon>
    </lineage>
</organism>